<proteinExistence type="predicted"/>
<keyword evidence="4" id="KW-1185">Reference proteome</keyword>
<evidence type="ECO:0000313" key="4">
    <source>
        <dbReference type="Proteomes" id="UP000199438"/>
    </source>
</evidence>
<sequence length="250" mass="29108">MEEQSKELANLHGILIVHKDYDQISQLSLYLKEQGYYCDHAKSGLEAIKKFETEDGFKTLIIQENNIPLNAYKTIDYIKTELNKNPYSIVLQESEGTEIVASQKLVPVDQFYVLGDDINILLQHIKNQDEEDLNVEQSPYYSIDYLKEISDNNKEFIEESLQLFSVSVAKDIGELYLKVKAKDYEEIRKIAHKIKPSFAMVENFKGVELCDEITYKAKEEDFKKLIKELFTEFAEIQNALKRDYPNLNLQ</sequence>
<dbReference type="Proteomes" id="UP000199438">
    <property type="component" value="Unassembled WGS sequence"/>
</dbReference>
<accession>A0A1I1IIT4</accession>
<feature type="domain" description="HPt" evidence="2">
    <location>
        <begin position="153"/>
        <end position="243"/>
    </location>
</feature>
<gene>
    <name evidence="3" type="ORF">SAMN04487907_103397</name>
</gene>
<dbReference type="RefSeq" id="WP_092542281.1">
    <property type="nucleotide sequence ID" value="NZ_FOKV01000003.1"/>
</dbReference>
<dbReference type="InterPro" id="IPR011006">
    <property type="entry name" value="CheY-like_superfamily"/>
</dbReference>
<dbReference type="Gene3D" id="1.20.120.160">
    <property type="entry name" value="HPT domain"/>
    <property type="match status" value="1"/>
</dbReference>
<protein>
    <submittedName>
        <fullName evidence="3">Hpt domain-containing protein</fullName>
    </submittedName>
</protein>
<dbReference type="Gene3D" id="3.40.50.2300">
    <property type="match status" value="1"/>
</dbReference>
<evidence type="ECO:0000313" key="3">
    <source>
        <dbReference type="EMBL" id="SFC34108.1"/>
    </source>
</evidence>
<dbReference type="InterPro" id="IPR008207">
    <property type="entry name" value="Sig_transdc_His_kin_Hpt_dom"/>
</dbReference>
<dbReference type="SUPFAM" id="SSF47226">
    <property type="entry name" value="Histidine-containing phosphotransfer domain, HPT domain"/>
    <property type="match status" value="1"/>
</dbReference>
<dbReference type="GO" id="GO:0000160">
    <property type="term" value="P:phosphorelay signal transduction system"/>
    <property type="evidence" value="ECO:0007669"/>
    <property type="project" value="InterPro"/>
</dbReference>
<name>A0A1I1IIT4_9FLAO</name>
<dbReference type="GO" id="GO:0004672">
    <property type="term" value="F:protein kinase activity"/>
    <property type="evidence" value="ECO:0007669"/>
    <property type="project" value="UniProtKB-ARBA"/>
</dbReference>
<dbReference type="SUPFAM" id="SSF52172">
    <property type="entry name" value="CheY-like"/>
    <property type="match status" value="1"/>
</dbReference>
<dbReference type="PROSITE" id="PS50894">
    <property type="entry name" value="HPT"/>
    <property type="match status" value="1"/>
</dbReference>
<evidence type="ECO:0000256" key="1">
    <source>
        <dbReference type="PROSITE-ProRule" id="PRU00110"/>
    </source>
</evidence>
<evidence type="ECO:0000259" key="2">
    <source>
        <dbReference type="PROSITE" id="PS50894"/>
    </source>
</evidence>
<dbReference type="Pfam" id="PF01627">
    <property type="entry name" value="Hpt"/>
    <property type="match status" value="1"/>
</dbReference>
<reference evidence="4" key="1">
    <citation type="submission" date="2016-10" db="EMBL/GenBank/DDBJ databases">
        <authorList>
            <person name="Varghese N."/>
            <person name="Submissions S."/>
        </authorList>
    </citation>
    <scope>NUCLEOTIDE SEQUENCE [LARGE SCALE GENOMIC DNA]</scope>
    <source>
        <strain evidence="4">DSM 24499</strain>
    </source>
</reference>
<dbReference type="EMBL" id="FOKV01000003">
    <property type="protein sequence ID" value="SFC34108.1"/>
    <property type="molecule type" value="Genomic_DNA"/>
</dbReference>
<dbReference type="OrthoDB" id="1451187at2"/>
<dbReference type="AlphaFoldDB" id="A0A1I1IIT4"/>
<dbReference type="InterPro" id="IPR036641">
    <property type="entry name" value="HPT_dom_sf"/>
</dbReference>
<feature type="modified residue" description="Phosphohistidine" evidence="1">
    <location>
        <position position="192"/>
    </location>
</feature>
<dbReference type="STRING" id="1334022.SAMN04487907_103397"/>
<keyword evidence="1" id="KW-0597">Phosphoprotein</keyword>
<organism evidence="3 4">
    <name type="scientific">Zunongwangia mangrovi</name>
    <dbReference type="NCBI Taxonomy" id="1334022"/>
    <lineage>
        <taxon>Bacteria</taxon>
        <taxon>Pseudomonadati</taxon>
        <taxon>Bacteroidota</taxon>
        <taxon>Flavobacteriia</taxon>
        <taxon>Flavobacteriales</taxon>
        <taxon>Flavobacteriaceae</taxon>
        <taxon>Zunongwangia</taxon>
    </lineage>
</organism>